<name>A0A542BJH3_SERFO</name>
<reference evidence="1" key="2">
    <citation type="submission" date="2019-08" db="EMBL/GenBank/DDBJ databases">
        <title>Investigation of anaerobic lignin degradation for improved lignocellulosic biofuels.</title>
        <authorList>
            <person name="Deangelis K.PhD."/>
        </authorList>
    </citation>
    <scope>NUCLEOTIDE SEQUENCE [LARGE SCALE GENOMIC DNA]</scope>
    <source>
        <strain evidence="1">128R</strain>
    </source>
</reference>
<comment type="caution">
    <text evidence="1">The sequence shown here is derived from an EMBL/GenBank/DDBJ whole genome shotgun (WGS) entry which is preliminary data.</text>
</comment>
<dbReference type="AlphaFoldDB" id="A0A542BJH3"/>
<reference evidence="1" key="1">
    <citation type="submission" date="2019-06" db="EMBL/GenBank/DDBJ databases">
        <authorList>
            <person name="Deangelis K."/>
            <person name="Huntemann M."/>
            <person name="Clum A."/>
            <person name="Pillay M."/>
            <person name="Palaniappan K."/>
            <person name="Varghese N."/>
            <person name="Mikhailova N."/>
            <person name="Stamatis D."/>
            <person name="Reddy T."/>
            <person name="Daum C."/>
            <person name="Shapiro N."/>
            <person name="Ivanova N."/>
            <person name="Kyrpides N."/>
            <person name="Woyke T."/>
        </authorList>
    </citation>
    <scope>NUCLEOTIDE SEQUENCE [LARGE SCALE GENOMIC DNA]</scope>
    <source>
        <strain evidence="1">128R</strain>
    </source>
</reference>
<dbReference type="OrthoDB" id="9956063at2"/>
<gene>
    <name evidence="1" type="ORF">FHU10_1228</name>
</gene>
<protein>
    <submittedName>
        <fullName evidence="1">Uncharacterized protein</fullName>
    </submittedName>
</protein>
<dbReference type="EMBL" id="VISQ01000001">
    <property type="protein sequence ID" value="TVZ68772.1"/>
    <property type="molecule type" value="Genomic_DNA"/>
</dbReference>
<accession>A0A542BJH3</accession>
<organism evidence="1">
    <name type="scientific">Serratia fonticola</name>
    <dbReference type="NCBI Taxonomy" id="47917"/>
    <lineage>
        <taxon>Bacteria</taxon>
        <taxon>Pseudomonadati</taxon>
        <taxon>Pseudomonadota</taxon>
        <taxon>Gammaproteobacteria</taxon>
        <taxon>Enterobacterales</taxon>
        <taxon>Yersiniaceae</taxon>
        <taxon>Serratia</taxon>
    </lineage>
</organism>
<sequence length="78" mass="9104">MSTVKVDITAISRVRYSKVVDMEKEDYERYLAICDSETNCRESDKKLTEIAVKYGFEPCDDQIEDIDDPEDIEFDLID</sequence>
<proteinExistence type="predicted"/>
<evidence type="ECO:0000313" key="1">
    <source>
        <dbReference type="EMBL" id="TVZ68772.1"/>
    </source>
</evidence>